<keyword evidence="1" id="KW-0472">Membrane</keyword>
<evidence type="ECO:0000256" key="1">
    <source>
        <dbReference type="SAM" id="Phobius"/>
    </source>
</evidence>
<accession>D6Y9N3</accession>
<gene>
    <name evidence="2" type="ordered locus">Tbis_3374</name>
</gene>
<sequence>MNRGAANRIGLTVVGLVLLAAGGLALARGLGLFGAEAARGPLLDERVAGFARTSGWFWPVVAALGLIIGAIGLDWLLALVRPTRLRRLRLEEGPSGVTEIRGAPASRALADQVRGYPAVRRAHAVLRGTPEEPRLAVNVTTRDSADLAGLVGRLSTEAVPALRSSLGLDRLPATVRLRLVPGDHTREIH</sequence>
<organism evidence="2 3">
    <name type="scientific">Thermobispora bispora (strain ATCC 19993 / DSM 43833 / CBS 139.67 / JCM 10125 / KCTC 9307 / NBRC 14880 / R51)</name>
    <dbReference type="NCBI Taxonomy" id="469371"/>
    <lineage>
        <taxon>Bacteria</taxon>
        <taxon>Bacillati</taxon>
        <taxon>Actinomycetota</taxon>
        <taxon>Actinomycetes</taxon>
        <taxon>Streptosporangiales</taxon>
        <taxon>Streptosporangiaceae</taxon>
        <taxon>Thermobispora</taxon>
    </lineage>
</organism>
<dbReference type="RefSeq" id="WP_013133597.1">
    <property type="nucleotide sequence ID" value="NC_014165.1"/>
</dbReference>
<keyword evidence="1" id="KW-0812">Transmembrane</keyword>
<keyword evidence="1" id="KW-1133">Transmembrane helix</keyword>
<dbReference type="KEGG" id="tbi:Tbis_3374"/>
<name>D6Y9N3_THEBD</name>
<dbReference type="HOGENOM" id="CLU_090638_0_1_11"/>
<proteinExistence type="predicted"/>
<reference evidence="2 3" key="1">
    <citation type="submission" date="2010-01" db="EMBL/GenBank/DDBJ databases">
        <title>The complete genome of Thermobispora bispora DSM 43833.</title>
        <authorList>
            <consortium name="US DOE Joint Genome Institute (JGI-PGF)"/>
            <person name="Lucas S."/>
            <person name="Copeland A."/>
            <person name="Lapidus A."/>
            <person name="Glavina del Rio T."/>
            <person name="Dalin E."/>
            <person name="Tice H."/>
            <person name="Bruce D."/>
            <person name="Goodwin L."/>
            <person name="Pitluck S."/>
            <person name="Kyrpides N."/>
            <person name="Mavromatis K."/>
            <person name="Ivanova N."/>
            <person name="Mikhailova N."/>
            <person name="Chertkov O."/>
            <person name="Brettin T."/>
            <person name="Detter J.C."/>
            <person name="Han C."/>
            <person name="Larimer F."/>
            <person name="Land M."/>
            <person name="Hauser L."/>
            <person name="Markowitz V."/>
            <person name="Cheng J.-F."/>
            <person name="Hugenholtz P."/>
            <person name="Woyke T."/>
            <person name="Wu D."/>
            <person name="Jando M."/>
            <person name="Schneider S."/>
            <person name="Klenk H.-P."/>
            <person name="Eisen J.A."/>
        </authorList>
    </citation>
    <scope>NUCLEOTIDE SEQUENCE [LARGE SCALE GENOMIC DNA]</scope>
    <source>
        <strain evidence="3">ATCC 19993 / DSM 43833 / CBS 139.67 / JCM 10125 / KCTC 9307 / NBRC 14880 / R51</strain>
    </source>
</reference>
<evidence type="ECO:0000313" key="2">
    <source>
        <dbReference type="EMBL" id="ADG90064.1"/>
    </source>
</evidence>
<evidence type="ECO:0000313" key="3">
    <source>
        <dbReference type="Proteomes" id="UP000006640"/>
    </source>
</evidence>
<dbReference type="eggNOG" id="ENOG503349P">
    <property type="taxonomic scope" value="Bacteria"/>
</dbReference>
<dbReference type="STRING" id="469371.Tbis_3374"/>
<dbReference type="Proteomes" id="UP000006640">
    <property type="component" value="Chromosome"/>
</dbReference>
<evidence type="ECO:0008006" key="4">
    <source>
        <dbReference type="Google" id="ProtNLM"/>
    </source>
</evidence>
<dbReference type="OrthoDB" id="4350374at2"/>
<dbReference type="EMBL" id="CP001874">
    <property type="protein sequence ID" value="ADG90064.1"/>
    <property type="molecule type" value="Genomic_DNA"/>
</dbReference>
<protein>
    <recommendedName>
        <fullName evidence="4">Alkaline shock response membrane anchor protein AmaP</fullName>
    </recommendedName>
</protein>
<dbReference type="AlphaFoldDB" id="D6Y9N3"/>
<keyword evidence="3" id="KW-1185">Reference proteome</keyword>
<feature type="transmembrane region" description="Helical" evidence="1">
    <location>
        <begin position="56"/>
        <end position="80"/>
    </location>
</feature>